<dbReference type="EMBL" id="JAUSWN010000003">
    <property type="protein sequence ID" value="MDQ0478856.1"/>
    <property type="molecule type" value="Genomic_DNA"/>
</dbReference>
<keyword evidence="6" id="KW-0540">Nuclease</keyword>
<dbReference type="PANTHER" id="PTHR32114:SF2">
    <property type="entry name" value="ABC TRANSPORTER ABCH.3"/>
    <property type="match status" value="1"/>
</dbReference>
<comment type="caution">
    <text evidence="6">The sequence shown here is derived from an EMBL/GenBank/DDBJ whole genome shotgun (WGS) entry which is preliminary data.</text>
</comment>
<keyword evidence="7" id="KW-1185">Reference proteome</keyword>
<evidence type="ECO:0000256" key="1">
    <source>
        <dbReference type="ARBA" id="ARBA00006930"/>
    </source>
</evidence>
<accession>A0ABU0JRH4</accession>
<protein>
    <recommendedName>
        <fullName evidence="3">Nuclease SbcCD subunit C</fullName>
    </recommendedName>
</protein>
<dbReference type="Gene3D" id="3.40.50.300">
    <property type="entry name" value="P-loop containing nucleotide triphosphate hydrolases"/>
    <property type="match status" value="2"/>
</dbReference>
<organism evidence="6 7">
    <name type="scientific">Hathewaya limosa</name>
    <name type="common">Clostridium limosum</name>
    <dbReference type="NCBI Taxonomy" id="1536"/>
    <lineage>
        <taxon>Bacteria</taxon>
        <taxon>Bacillati</taxon>
        <taxon>Bacillota</taxon>
        <taxon>Clostridia</taxon>
        <taxon>Eubacteriales</taxon>
        <taxon>Clostridiaceae</taxon>
        <taxon>Hathewaya</taxon>
    </lineage>
</organism>
<dbReference type="SUPFAM" id="SSF52540">
    <property type="entry name" value="P-loop containing nucleoside triphosphate hydrolases"/>
    <property type="match status" value="2"/>
</dbReference>
<evidence type="ECO:0000259" key="5">
    <source>
        <dbReference type="Pfam" id="PF13476"/>
    </source>
</evidence>
<evidence type="ECO:0000313" key="7">
    <source>
        <dbReference type="Proteomes" id="UP001224418"/>
    </source>
</evidence>
<dbReference type="PANTHER" id="PTHR32114">
    <property type="entry name" value="ABC TRANSPORTER ABCH.3"/>
    <property type="match status" value="1"/>
</dbReference>
<comment type="similarity">
    <text evidence="1">Belongs to the SMC family. SbcC subfamily.</text>
</comment>
<proteinExistence type="inferred from homology"/>
<evidence type="ECO:0000256" key="2">
    <source>
        <dbReference type="ARBA" id="ARBA00011322"/>
    </source>
</evidence>
<dbReference type="Proteomes" id="UP001224418">
    <property type="component" value="Unassembled WGS sequence"/>
</dbReference>
<evidence type="ECO:0000256" key="4">
    <source>
        <dbReference type="SAM" id="Coils"/>
    </source>
</evidence>
<gene>
    <name evidence="6" type="ORF">QOZ93_000584</name>
</gene>
<comment type="subunit">
    <text evidence="2">Heterodimer of SbcC and SbcD.</text>
</comment>
<feature type="coiled-coil region" evidence="4">
    <location>
        <begin position="540"/>
        <end position="574"/>
    </location>
</feature>
<feature type="coiled-coil region" evidence="4">
    <location>
        <begin position="406"/>
        <end position="480"/>
    </location>
</feature>
<dbReference type="Pfam" id="PF13476">
    <property type="entry name" value="AAA_23"/>
    <property type="match status" value="1"/>
</dbReference>
<feature type="coiled-coil region" evidence="4">
    <location>
        <begin position="347"/>
        <end position="374"/>
    </location>
</feature>
<feature type="domain" description="Rad50/SbcC-type AAA" evidence="5">
    <location>
        <begin position="6"/>
        <end position="227"/>
    </location>
</feature>
<evidence type="ECO:0000313" key="6">
    <source>
        <dbReference type="EMBL" id="MDQ0478856.1"/>
    </source>
</evidence>
<feature type="coiled-coil region" evidence="4">
    <location>
        <begin position="285"/>
        <end position="312"/>
    </location>
</feature>
<keyword evidence="6" id="KW-0378">Hydrolase</keyword>
<keyword evidence="6" id="KW-0269">Exonuclease</keyword>
<evidence type="ECO:0000256" key="3">
    <source>
        <dbReference type="ARBA" id="ARBA00013368"/>
    </source>
</evidence>
<reference evidence="6 7" key="1">
    <citation type="submission" date="2023-07" db="EMBL/GenBank/DDBJ databases">
        <title>Genomic Encyclopedia of Type Strains, Phase IV (KMG-IV): sequencing the most valuable type-strain genomes for metagenomic binning, comparative biology and taxonomic classification.</title>
        <authorList>
            <person name="Goeker M."/>
        </authorList>
    </citation>
    <scope>NUCLEOTIDE SEQUENCE [LARGE SCALE GENOMIC DNA]</scope>
    <source>
        <strain evidence="6 7">DSM 1400</strain>
    </source>
</reference>
<name>A0ABU0JRH4_HATLI</name>
<keyword evidence="4" id="KW-0175">Coiled coil</keyword>
<sequence length="1012" mass="120127">MSKIEKVKLLNFRVFRDKFNQVDFNNENGLPADFVCIYGQNGMGKTSFFDGIEWFTSGVIYRFEDKDIKKEIRKYKGYVLSNRNIDRNNEKSYIEVKYSDNYAVKRTVIRANKDINEKGYRDYNKGRLNTNNFKMNIMDKQILPHNKIDSFIYANSPSEKYEEWGNFWDSDGSQRKLFTKVYRVKKLIAKRIDSLQKVCEEDIEELKKLTVSDEKIKEINNKINEFNTTEPMCGVKLKEVIKKENEIINIPDRSEIREYKNSVNKMIDIENLNRDKLIYLLHFYKDNYTQKEVDLNNKIKKIRDQLNKYKELNGAGDIWFEEYNQWKQLSSDLKLINQQLKFKVASLDTKNKDLDNINEQIKKWETSLKYLEVKENYFLSKAKGIEKIIKEISDNKYREKVNNDILEKLYILKKQNQNKISNLEEAKLKNNKEDFDIHVTSVSEDDKKFLDLKKIYIDKYKNLENEIKNKSETANKEKDLYISYKKNFDEIQNVLIQVKGYIEKENLNNCPVCHTPFKNVELLLSKINLDEQSSNCKKLYDNYQLRLLEKEKALNEKKELVTKWNEECEKYKASIGKINSHIAAKITNITNQNKKLEESIKLEDVKVNEFKGELSKISQYEEDFSEASIKEWLNIIKTTYKGKLDESTKEKDKISKLIISLDKETKDFKLKVKELEDKNDDFNKKNINKVLVSKLDEMNTSKNFQIKEWKCFEIYYNSLIMQNQELEKESKDINNYIKEYESNDDKNSFREENLEYTQNSYRDYMLQIFKKNYIDFSDLISLSNKKDDIIKNLKVKIDILDYINNELCSSDYNIKYTELSRDIAIKERELKKYKPCKEKIDYIFSILKKYIEENIENVLGSKSMNQIYSVIEPNKEFKKLKIEVMFTNNGNKDDEDVPELYLESDGDDETILPEYFFSTAQLNTVALSIFLGQALSMDLEVKTIFIDDPVGHFDDINVLAFVDLLRNIIKDGKWQIVISTHDESFYNLLKNKISDEYYNSKFITFSSIGKLY</sequence>
<dbReference type="CDD" id="cd00267">
    <property type="entry name" value="ABC_ATPase"/>
    <property type="match status" value="1"/>
</dbReference>
<dbReference type="GO" id="GO:0004527">
    <property type="term" value="F:exonuclease activity"/>
    <property type="evidence" value="ECO:0007669"/>
    <property type="project" value="UniProtKB-KW"/>
</dbReference>
<feature type="coiled-coil region" evidence="4">
    <location>
        <begin position="658"/>
        <end position="685"/>
    </location>
</feature>
<dbReference type="InterPro" id="IPR027417">
    <property type="entry name" value="P-loop_NTPase"/>
</dbReference>
<dbReference type="RefSeq" id="WP_307355042.1">
    <property type="nucleotide sequence ID" value="NZ_BAAACJ010000025.1"/>
</dbReference>
<dbReference type="InterPro" id="IPR038729">
    <property type="entry name" value="Rad50/SbcC_AAA"/>
</dbReference>